<sequence>MSTFHKCDKCGKIIKGSVVDFSFADSERNIFVKYYNQFEFYKTCVKPLAIYVNGFLAKKNSK</sequence>
<dbReference type="STRING" id="1797989.A3H66_02390"/>
<name>A0A1F5SC34_9BACT</name>
<evidence type="ECO:0000313" key="1">
    <source>
        <dbReference type="EMBL" id="OGF24254.1"/>
    </source>
</evidence>
<protein>
    <submittedName>
        <fullName evidence="1">Uncharacterized protein</fullName>
    </submittedName>
</protein>
<dbReference type="EMBL" id="MFFW01000029">
    <property type="protein sequence ID" value="OGF24254.1"/>
    <property type="molecule type" value="Genomic_DNA"/>
</dbReference>
<organism evidence="1 2">
    <name type="scientific">Candidatus Falkowbacteria bacterium RIFCSPLOWO2_02_FULL_45_21</name>
    <dbReference type="NCBI Taxonomy" id="1797989"/>
    <lineage>
        <taxon>Bacteria</taxon>
        <taxon>Candidatus Falkowiibacteriota</taxon>
    </lineage>
</organism>
<evidence type="ECO:0000313" key="2">
    <source>
        <dbReference type="Proteomes" id="UP000178783"/>
    </source>
</evidence>
<dbReference type="Proteomes" id="UP000178783">
    <property type="component" value="Unassembled WGS sequence"/>
</dbReference>
<comment type="caution">
    <text evidence="1">The sequence shown here is derived from an EMBL/GenBank/DDBJ whole genome shotgun (WGS) entry which is preliminary data.</text>
</comment>
<accession>A0A1F5SC34</accession>
<reference evidence="1 2" key="1">
    <citation type="journal article" date="2016" name="Nat. Commun.">
        <title>Thousands of microbial genomes shed light on interconnected biogeochemical processes in an aquifer system.</title>
        <authorList>
            <person name="Anantharaman K."/>
            <person name="Brown C.T."/>
            <person name="Hug L.A."/>
            <person name="Sharon I."/>
            <person name="Castelle C.J."/>
            <person name="Probst A.J."/>
            <person name="Thomas B.C."/>
            <person name="Singh A."/>
            <person name="Wilkins M.J."/>
            <person name="Karaoz U."/>
            <person name="Brodie E.L."/>
            <person name="Williams K.H."/>
            <person name="Hubbard S.S."/>
            <person name="Banfield J.F."/>
        </authorList>
    </citation>
    <scope>NUCLEOTIDE SEQUENCE [LARGE SCALE GENOMIC DNA]</scope>
</reference>
<proteinExistence type="predicted"/>
<dbReference type="AlphaFoldDB" id="A0A1F5SC34"/>
<gene>
    <name evidence="1" type="ORF">A3H66_02390</name>
</gene>